<evidence type="ECO:0000313" key="6">
    <source>
        <dbReference type="Proteomes" id="UP000007305"/>
    </source>
</evidence>
<reference evidence="5" key="3">
    <citation type="submission" date="2021-05" db="UniProtKB">
        <authorList>
            <consortium name="EnsemblPlants"/>
        </authorList>
    </citation>
    <scope>IDENTIFICATION</scope>
    <source>
        <strain evidence="5">cv. B73</strain>
    </source>
</reference>
<dbReference type="InterPro" id="IPR001932">
    <property type="entry name" value="PPM-type_phosphatase-like_dom"/>
</dbReference>
<keyword evidence="6" id="KW-1185">Reference proteome</keyword>
<dbReference type="Gramene" id="Zm00001eb157750_T001">
    <property type="protein sequence ID" value="Zm00001eb157750_P001"/>
    <property type="gene ID" value="Zm00001eb157750"/>
</dbReference>
<reference evidence="5" key="2">
    <citation type="submission" date="2019-07" db="EMBL/GenBank/DDBJ databases">
        <authorList>
            <person name="Seetharam A."/>
            <person name="Woodhouse M."/>
            <person name="Cannon E."/>
        </authorList>
    </citation>
    <scope>NUCLEOTIDE SEQUENCE [LARGE SCALE GENOMIC DNA]</scope>
    <source>
        <strain evidence="5">cv. B73</strain>
    </source>
</reference>
<dbReference type="Pfam" id="PF00481">
    <property type="entry name" value="PP2C"/>
    <property type="match status" value="1"/>
</dbReference>
<dbReference type="EnsemblPlants" id="Zm00001eb157750_T001">
    <property type="protein sequence ID" value="Zm00001eb157750_P001"/>
    <property type="gene ID" value="Zm00001eb157750"/>
</dbReference>
<reference evidence="6" key="1">
    <citation type="submission" date="2015-12" db="EMBL/GenBank/DDBJ databases">
        <title>Update maize B73 reference genome by single molecule sequencing technologies.</title>
        <authorList>
            <consortium name="Maize Genome Sequencing Project"/>
            <person name="Ware D."/>
        </authorList>
    </citation>
    <scope>NUCLEOTIDE SEQUENCE [LARGE SCALE GENOMIC DNA]</scope>
    <source>
        <strain evidence="6">cv. B73</strain>
    </source>
</reference>
<evidence type="ECO:0000256" key="1">
    <source>
        <dbReference type="ARBA" id="ARBA00013081"/>
    </source>
</evidence>
<proteinExistence type="predicted"/>
<evidence type="ECO:0000259" key="4">
    <source>
        <dbReference type="Pfam" id="PF00481"/>
    </source>
</evidence>
<dbReference type="Gene3D" id="3.60.40.10">
    <property type="entry name" value="PPM-type phosphatase domain"/>
    <property type="match status" value="1"/>
</dbReference>
<dbReference type="InParanoid" id="A0A804NFS6"/>
<evidence type="ECO:0000313" key="5">
    <source>
        <dbReference type="EnsemblPlants" id="Zm00001eb157750_P001"/>
    </source>
</evidence>
<sequence>MAVLRRGQIRYGQARIRKIKHGNRCLTSGRSLGWLGATSGGLDGWHGGRGTPAKPSDESRARERVGLREMGQGIKCGCGGAQKGAGRRRRLDTVHSGCSTLSIVKQGDLVVVANVGDSRVVLGTAFDDNTITSSNSSST</sequence>
<evidence type="ECO:0000256" key="2">
    <source>
        <dbReference type="ARBA" id="ARBA00047761"/>
    </source>
</evidence>
<organism evidence="5 6">
    <name type="scientific">Zea mays</name>
    <name type="common">Maize</name>
    <dbReference type="NCBI Taxonomy" id="4577"/>
    <lineage>
        <taxon>Eukaryota</taxon>
        <taxon>Viridiplantae</taxon>
        <taxon>Streptophyta</taxon>
        <taxon>Embryophyta</taxon>
        <taxon>Tracheophyta</taxon>
        <taxon>Spermatophyta</taxon>
        <taxon>Magnoliopsida</taxon>
        <taxon>Liliopsida</taxon>
        <taxon>Poales</taxon>
        <taxon>Poaceae</taxon>
        <taxon>PACMAD clade</taxon>
        <taxon>Panicoideae</taxon>
        <taxon>Andropogonodae</taxon>
        <taxon>Andropogoneae</taxon>
        <taxon>Tripsacinae</taxon>
        <taxon>Zea</taxon>
    </lineage>
</organism>
<evidence type="ECO:0000256" key="3">
    <source>
        <dbReference type="ARBA" id="ARBA00048336"/>
    </source>
</evidence>
<dbReference type="EC" id="3.1.3.16" evidence="1"/>
<comment type="catalytic activity">
    <reaction evidence="3">
        <text>O-phospho-L-threonyl-[protein] + H2O = L-threonyl-[protein] + phosphate</text>
        <dbReference type="Rhea" id="RHEA:47004"/>
        <dbReference type="Rhea" id="RHEA-COMP:11060"/>
        <dbReference type="Rhea" id="RHEA-COMP:11605"/>
        <dbReference type="ChEBI" id="CHEBI:15377"/>
        <dbReference type="ChEBI" id="CHEBI:30013"/>
        <dbReference type="ChEBI" id="CHEBI:43474"/>
        <dbReference type="ChEBI" id="CHEBI:61977"/>
        <dbReference type="EC" id="3.1.3.16"/>
    </reaction>
</comment>
<dbReference type="AlphaFoldDB" id="A0A804NFS6"/>
<accession>A0A804NFS6</accession>
<name>A0A804NFS6_MAIZE</name>
<dbReference type="InterPro" id="IPR036457">
    <property type="entry name" value="PPM-type-like_dom_sf"/>
</dbReference>
<dbReference type="Proteomes" id="UP000007305">
    <property type="component" value="Chromosome 3"/>
</dbReference>
<feature type="domain" description="PPM-type phosphatase" evidence="4">
    <location>
        <begin position="93"/>
        <end position="129"/>
    </location>
</feature>
<protein>
    <recommendedName>
        <fullName evidence="1">protein-serine/threonine phosphatase</fullName>
        <ecNumber evidence="1">3.1.3.16</ecNumber>
    </recommendedName>
</protein>
<comment type="catalytic activity">
    <reaction evidence="2">
        <text>O-phospho-L-seryl-[protein] + H2O = L-seryl-[protein] + phosphate</text>
        <dbReference type="Rhea" id="RHEA:20629"/>
        <dbReference type="Rhea" id="RHEA-COMP:9863"/>
        <dbReference type="Rhea" id="RHEA-COMP:11604"/>
        <dbReference type="ChEBI" id="CHEBI:15377"/>
        <dbReference type="ChEBI" id="CHEBI:29999"/>
        <dbReference type="ChEBI" id="CHEBI:43474"/>
        <dbReference type="ChEBI" id="CHEBI:83421"/>
        <dbReference type="EC" id="3.1.3.16"/>
    </reaction>
</comment>
<dbReference type="GO" id="GO:0004722">
    <property type="term" value="F:protein serine/threonine phosphatase activity"/>
    <property type="evidence" value="ECO:0007669"/>
    <property type="project" value="UniProtKB-EC"/>
</dbReference>
<dbReference type="SUPFAM" id="SSF81606">
    <property type="entry name" value="PP2C-like"/>
    <property type="match status" value="1"/>
</dbReference>